<accession>A0AAV3RXU6</accession>
<evidence type="ECO:0000313" key="1">
    <source>
        <dbReference type="EMBL" id="GAA0186498.1"/>
    </source>
</evidence>
<evidence type="ECO:0000313" key="2">
    <source>
        <dbReference type="Proteomes" id="UP001454036"/>
    </source>
</evidence>
<dbReference type="EMBL" id="BAABME010013755">
    <property type="protein sequence ID" value="GAA0186498.1"/>
    <property type="molecule type" value="Genomic_DNA"/>
</dbReference>
<protein>
    <submittedName>
        <fullName evidence="1">Uncharacterized protein</fullName>
    </submittedName>
</protein>
<dbReference type="AlphaFoldDB" id="A0AAV3RXU6"/>
<proteinExistence type="predicted"/>
<sequence length="221" mass="25277">MGKSIKGNLIFNDTKRIDQEVSQRRINMTIATTFSHQRLFLKLRTIMRSKKNKSDDEGVEVDNSNDGEWWAGEIERRFGEIDKVLHSKKHTDLLVSRMGHSQKKSSERIDVASSNNNNLTNLQQKILAKSGELITLTICHKTSGTQIDKPISIHFRNRKFNKIIKVDSRLIYSRMIANSMEENKSNANDAMSTANHITTMKFSASYVNSSTIFGYEDHIII</sequence>
<name>A0AAV3RXU6_LITER</name>
<organism evidence="1 2">
    <name type="scientific">Lithospermum erythrorhizon</name>
    <name type="common">Purple gromwell</name>
    <name type="synonym">Lithospermum officinale var. erythrorhizon</name>
    <dbReference type="NCBI Taxonomy" id="34254"/>
    <lineage>
        <taxon>Eukaryota</taxon>
        <taxon>Viridiplantae</taxon>
        <taxon>Streptophyta</taxon>
        <taxon>Embryophyta</taxon>
        <taxon>Tracheophyta</taxon>
        <taxon>Spermatophyta</taxon>
        <taxon>Magnoliopsida</taxon>
        <taxon>eudicotyledons</taxon>
        <taxon>Gunneridae</taxon>
        <taxon>Pentapetalae</taxon>
        <taxon>asterids</taxon>
        <taxon>lamiids</taxon>
        <taxon>Boraginales</taxon>
        <taxon>Boraginaceae</taxon>
        <taxon>Boraginoideae</taxon>
        <taxon>Lithospermeae</taxon>
        <taxon>Lithospermum</taxon>
    </lineage>
</organism>
<comment type="caution">
    <text evidence="1">The sequence shown here is derived from an EMBL/GenBank/DDBJ whole genome shotgun (WGS) entry which is preliminary data.</text>
</comment>
<reference evidence="1 2" key="1">
    <citation type="submission" date="2024-01" db="EMBL/GenBank/DDBJ databases">
        <title>The complete chloroplast genome sequence of Lithospermum erythrorhizon: insights into the phylogenetic relationship among Boraginaceae species and the maternal lineages of purple gromwells.</title>
        <authorList>
            <person name="Okada T."/>
            <person name="Watanabe K."/>
        </authorList>
    </citation>
    <scope>NUCLEOTIDE SEQUENCE [LARGE SCALE GENOMIC DNA]</scope>
</reference>
<gene>
    <name evidence="1" type="ORF">LIER_33786</name>
</gene>
<keyword evidence="2" id="KW-1185">Reference proteome</keyword>
<dbReference type="Proteomes" id="UP001454036">
    <property type="component" value="Unassembled WGS sequence"/>
</dbReference>